<dbReference type="Proteomes" id="UP001418796">
    <property type="component" value="Unassembled WGS sequence"/>
</dbReference>
<dbReference type="SMART" id="SM00563">
    <property type="entry name" value="PlsC"/>
    <property type="match status" value="1"/>
</dbReference>
<accession>A0ABU9VI05</accession>
<feature type="domain" description="Phospholipid/glycerol acyltransferase" evidence="3">
    <location>
        <begin position="43"/>
        <end position="160"/>
    </location>
</feature>
<dbReference type="RefSeq" id="WP_343130241.1">
    <property type="nucleotide sequence ID" value="NZ_JBCITK010000001.1"/>
</dbReference>
<evidence type="ECO:0000256" key="1">
    <source>
        <dbReference type="ARBA" id="ARBA00022679"/>
    </source>
</evidence>
<protein>
    <submittedName>
        <fullName evidence="4">Lysophospholipid acyltransferase family protein</fullName>
    </submittedName>
</protein>
<keyword evidence="1" id="KW-0808">Transferase</keyword>
<evidence type="ECO:0000256" key="2">
    <source>
        <dbReference type="ARBA" id="ARBA00023315"/>
    </source>
</evidence>
<evidence type="ECO:0000313" key="4">
    <source>
        <dbReference type="EMBL" id="MEN0643290.1"/>
    </source>
</evidence>
<keyword evidence="2 4" id="KW-0012">Acyltransferase</keyword>
<sequence>MIKAQKSAFFSKALHLYNTNWLLKRSFSSISIKGAFKQEDAGVLILANHSSWWDGLVTFYLTQTFCPYDSYAMMSEKGLKEFPFFKQIGAFSVNVEKPRSIVETLVYAKELLHNQKAVWMFPQGAEQPLEKRPLEFKTGSAHLATADPKVTVYTVTYYYTMLHEQKPRLYIEVSEPVMSHQFNNQSRQEVTTLLETRMTLQLNQQRDKIAQEDTSDYTLLLSGNRSVSDWFNTLSGSKS</sequence>
<dbReference type="InterPro" id="IPR002123">
    <property type="entry name" value="Plipid/glycerol_acylTrfase"/>
</dbReference>
<dbReference type="GO" id="GO:0016746">
    <property type="term" value="F:acyltransferase activity"/>
    <property type="evidence" value="ECO:0007669"/>
    <property type="project" value="UniProtKB-KW"/>
</dbReference>
<reference evidence="4 5" key="1">
    <citation type="submission" date="2024-03" db="EMBL/GenBank/DDBJ databases">
        <title>Bacilli Hybrid Assemblies.</title>
        <authorList>
            <person name="Kovac J."/>
        </authorList>
    </citation>
    <scope>NUCLEOTIDE SEQUENCE [LARGE SCALE GENOMIC DNA]</scope>
    <source>
        <strain evidence="4 5">FSL R7-0666</strain>
    </source>
</reference>
<organism evidence="4 5">
    <name type="scientific">Alkalicoccobacillus gibsonii</name>
    <dbReference type="NCBI Taxonomy" id="79881"/>
    <lineage>
        <taxon>Bacteria</taxon>
        <taxon>Bacillati</taxon>
        <taxon>Bacillota</taxon>
        <taxon>Bacilli</taxon>
        <taxon>Bacillales</taxon>
        <taxon>Bacillaceae</taxon>
        <taxon>Alkalicoccobacillus</taxon>
    </lineage>
</organism>
<evidence type="ECO:0000259" key="3">
    <source>
        <dbReference type="SMART" id="SM00563"/>
    </source>
</evidence>
<comment type="caution">
    <text evidence="4">The sequence shown here is derived from an EMBL/GenBank/DDBJ whole genome shotgun (WGS) entry which is preliminary data.</text>
</comment>
<dbReference type="EMBL" id="JBCITK010000001">
    <property type="protein sequence ID" value="MEN0643290.1"/>
    <property type="molecule type" value="Genomic_DNA"/>
</dbReference>
<keyword evidence="5" id="KW-1185">Reference proteome</keyword>
<dbReference type="Pfam" id="PF01553">
    <property type="entry name" value="Acyltransferase"/>
    <property type="match status" value="1"/>
</dbReference>
<gene>
    <name evidence="4" type="ORF">MKY91_09045</name>
</gene>
<dbReference type="SUPFAM" id="SSF69593">
    <property type="entry name" value="Glycerol-3-phosphate (1)-acyltransferase"/>
    <property type="match status" value="1"/>
</dbReference>
<dbReference type="PANTHER" id="PTHR10434">
    <property type="entry name" value="1-ACYL-SN-GLYCEROL-3-PHOSPHATE ACYLTRANSFERASE"/>
    <property type="match status" value="1"/>
</dbReference>
<name>A0ABU9VI05_9BACI</name>
<proteinExistence type="predicted"/>
<dbReference type="PANTHER" id="PTHR10434:SF11">
    <property type="entry name" value="1-ACYL-SN-GLYCEROL-3-PHOSPHATE ACYLTRANSFERASE"/>
    <property type="match status" value="1"/>
</dbReference>
<evidence type="ECO:0000313" key="5">
    <source>
        <dbReference type="Proteomes" id="UP001418796"/>
    </source>
</evidence>
<dbReference type="CDD" id="cd06551">
    <property type="entry name" value="LPLAT"/>
    <property type="match status" value="1"/>
</dbReference>